<dbReference type="EMBL" id="DS469510">
    <property type="protein sequence ID" value="EDO49291.1"/>
    <property type="molecule type" value="Genomic_DNA"/>
</dbReference>
<dbReference type="InterPro" id="IPR006165">
    <property type="entry name" value="Ku70"/>
</dbReference>
<evidence type="ECO:0000256" key="3">
    <source>
        <dbReference type="ARBA" id="ARBA00012551"/>
    </source>
</evidence>
<dbReference type="FunFam" id="4.10.970.10:FF:000001">
    <property type="entry name" value="X-ray repair cross-complementing protein 6 isoform X1"/>
    <property type="match status" value="1"/>
</dbReference>
<dbReference type="GO" id="GO:0005524">
    <property type="term" value="F:ATP binding"/>
    <property type="evidence" value="ECO:0007669"/>
    <property type="project" value="UniProtKB-KW"/>
</dbReference>
<dbReference type="PANTHER" id="PTHR12604">
    <property type="entry name" value="KU AUTOANTIGEN DNA HELICASE"/>
    <property type="match status" value="1"/>
</dbReference>
<accession>A7RH48</accession>
<evidence type="ECO:0000256" key="10">
    <source>
        <dbReference type="ARBA" id="ARBA00023172"/>
    </source>
</evidence>
<dbReference type="AlphaFoldDB" id="A7RH48"/>
<evidence type="ECO:0000259" key="15">
    <source>
        <dbReference type="SMART" id="SM00559"/>
    </source>
</evidence>
<evidence type="ECO:0000313" key="16">
    <source>
        <dbReference type="EMBL" id="EDO49291.1"/>
    </source>
</evidence>
<dbReference type="Gene3D" id="2.40.290.10">
    <property type="match status" value="1"/>
</dbReference>
<dbReference type="InterPro" id="IPR027388">
    <property type="entry name" value="Ku70_bridge/pillars_dom_sf"/>
</dbReference>
<evidence type="ECO:0000256" key="6">
    <source>
        <dbReference type="ARBA" id="ARBA00022801"/>
    </source>
</evidence>
<feature type="region of interest" description="Disordered" evidence="14">
    <location>
        <begin position="538"/>
        <end position="560"/>
    </location>
</feature>
<name>A7RH48_NEMVE</name>
<dbReference type="Pfam" id="PF03731">
    <property type="entry name" value="Ku_N"/>
    <property type="match status" value="1"/>
</dbReference>
<dbReference type="SUPFAM" id="SSF100939">
    <property type="entry name" value="SPOC domain-like"/>
    <property type="match status" value="1"/>
</dbReference>
<comment type="similarity">
    <text evidence="2">Belongs to the ku70 family.</text>
</comment>
<reference evidence="16 17" key="1">
    <citation type="journal article" date="2007" name="Science">
        <title>Sea anemone genome reveals ancestral eumetazoan gene repertoire and genomic organization.</title>
        <authorList>
            <person name="Putnam N.H."/>
            <person name="Srivastava M."/>
            <person name="Hellsten U."/>
            <person name="Dirks B."/>
            <person name="Chapman J."/>
            <person name="Salamov A."/>
            <person name="Terry A."/>
            <person name="Shapiro H."/>
            <person name="Lindquist E."/>
            <person name="Kapitonov V.V."/>
            <person name="Jurka J."/>
            <person name="Genikhovich G."/>
            <person name="Grigoriev I.V."/>
            <person name="Lucas S.M."/>
            <person name="Steele R.E."/>
            <person name="Finnerty J.R."/>
            <person name="Technau U."/>
            <person name="Martindale M.Q."/>
            <person name="Rokhsar D.S."/>
        </authorList>
    </citation>
    <scope>NUCLEOTIDE SEQUENCE [LARGE SCALE GENOMIC DNA]</scope>
    <source>
        <strain evidence="17">CH2 X CH6</strain>
    </source>
</reference>
<dbReference type="Gene3D" id="1.10.1600.10">
    <property type="match status" value="1"/>
</dbReference>
<keyword evidence="5" id="KW-0227">DNA damage</keyword>
<dbReference type="FunFam" id="1.10.720.30:FF:000007">
    <property type="entry name" value="X-ray repair cross complementing 6"/>
    <property type="match status" value="1"/>
</dbReference>
<dbReference type="InterPro" id="IPR036465">
    <property type="entry name" value="vWFA_dom_sf"/>
</dbReference>
<dbReference type="InterPro" id="IPR047087">
    <property type="entry name" value="KU70_core_dom"/>
</dbReference>
<dbReference type="Proteomes" id="UP000001593">
    <property type="component" value="Unassembled WGS sequence"/>
</dbReference>
<dbReference type="OMA" id="FWANVKH"/>
<dbReference type="EC" id="3.6.4.12" evidence="3"/>
<dbReference type="GO" id="GO:0016787">
    <property type="term" value="F:hydrolase activity"/>
    <property type="evidence" value="ECO:0007669"/>
    <property type="project" value="UniProtKB-KW"/>
</dbReference>
<keyword evidence="11" id="KW-0234">DNA repair</keyword>
<dbReference type="GO" id="GO:0006310">
    <property type="term" value="P:DNA recombination"/>
    <property type="evidence" value="ECO:0007669"/>
    <property type="project" value="UniProtKB-KW"/>
</dbReference>
<evidence type="ECO:0000313" key="17">
    <source>
        <dbReference type="Proteomes" id="UP000001593"/>
    </source>
</evidence>
<dbReference type="SMART" id="SM00559">
    <property type="entry name" value="Ku78"/>
    <property type="match status" value="1"/>
</dbReference>
<dbReference type="InterPro" id="IPR036361">
    <property type="entry name" value="SAP_dom_sf"/>
</dbReference>
<proteinExistence type="inferred from homology"/>
<dbReference type="GO" id="GO:0043564">
    <property type="term" value="C:Ku70:Ku80 complex"/>
    <property type="evidence" value="ECO:0000318"/>
    <property type="project" value="GO_Central"/>
</dbReference>
<evidence type="ECO:0000256" key="4">
    <source>
        <dbReference type="ARBA" id="ARBA00022741"/>
    </source>
</evidence>
<evidence type="ECO:0000256" key="9">
    <source>
        <dbReference type="ARBA" id="ARBA00023125"/>
    </source>
</evidence>
<dbReference type="STRING" id="45351.A7RH48"/>
<dbReference type="OrthoDB" id="3249161at2759"/>
<dbReference type="FunCoup" id="A7RH48">
    <property type="interactions" value="807"/>
</dbReference>
<dbReference type="InterPro" id="IPR016194">
    <property type="entry name" value="SPOC-like_C_dom_sf"/>
</dbReference>
<comment type="subcellular location">
    <subcellularLocation>
        <location evidence="1">Nucleus</location>
    </subcellularLocation>
</comment>
<sequence length="607" mass="68714">MAFDNFGSAMKDLFDFEDGEEETETSQESGWQGKDCLLFAIDCSPLMFKPVNGEIPFQLVIKCAINVLKNKIISSDKDLMAIVFFATEKHKNKTDFKHVYILQELDQPDASRILELEKFLEDDNCNDFSSNFGHNTGFSLSDVLWTCSNIFSQCTQKVSHKRIMLFTNCDHPHIDDLHLQKRAKTKAEDLREVGINIELLSMLPAGGSFDPSAFYQDIVVFEEDEDGRISNAAEKFEELLRRVQKKDHKKRSMGSIPFTISEGVEFGVNIFNLCRSATKSSYVNLDSRTNEDCQVHTKYICKDTGAELMPTDIKFYQKFGGEKIIFEKEEVASMKKFGDPGLLLMGFKPRVTLKRFYHVKPAHFIYPDEKSITGSTTLFSALLTKCLDRDVVPICRYIPRGSAAPSFVALLPQEEEYDDSNVQVTPPGFHVIFLPFADDMRKLKYPKKPEVSEDQIEKAQKIIRKLHFTFDSTSFENPTLQKHFNSLEALALDRDAPEEVNDLTVPDVERIDRRAGELLQEFKELVYPENYDPEAKAGAKRKAGAAGGAAKRGKQDGQPVDIRQEALSGRLSKLTVPVLREFAKQEGIKCGTKKADLVDAINRHFGV</sequence>
<keyword evidence="17" id="KW-1185">Reference proteome</keyword>
<feature type="domain" description="Ku" evidence="15">
    <location>
        <begin position="305"/>
        <end position="451"/>
    </location>
</feature>
<dbReference type="CDD" id="cd01458">
    <property type="entry name" value="vWA_ku"/>
    <property type="match status" value="1"/>
</dbReference>
<evidence type="ECO:0000256" key="7">
    <source>
        <dbReference type="ARBA" id="ARBA00022806"/>
    </source>
</evidence>
<dbReference type="Pfam" id="PF02037">
    <property type="entry name" value="SAP"/>
    <property type="match status" value="1"/>
</dbReference>
<dbReference type="InterPro" id="IPR006164">
    <property type="entry name" value="DNA_bd_Ku70/Ku80"/>
</dbReference>
<dbReference type="GO" id="GO:0003678">
    <property type="term" value="F:DNA helicase activity"/>
    <property type="evidence" value="ECO:0007669"/>
    <property type="project" value="UniProtKB-EC"/>
</dbReference>
<keyword evidence="6" id="KW-0378">Hydrolase</keyword>
<dbReference type="GO" id="GO:0006303">
    <property type="term" value="P:double-strand break repair via nonhomologous end joining"/>
    <property type="evidence" value="ECO:0000318"/>
    <property type="project" value="GO_Central"/>
</dbReference>
<keyword evidence="10" id="KW-0233">DNA recombination</keyword>
<dbReference type="FunFam" id="2.40.290.10:FF:000001">
    <property type="entry name" value="X-ray repair cross complementing 6"/>
    <property type="match status" value="1"/>
</dbReference>
<dbReference type="HOGENOM" id="CLU_014815_2_0_1"/>
<dbReference type="InParanoid" id="A7RH48"/>
<dbReference type="eggNOG" id="KOG2327">
    <property type="taxonomic scope" value="Eukaryota"/>
</dbReference>
<keyword evidence="9" id="KW-0238">DNA-binding</keyword>
<dbReference type="SUPFAM" id="SSF68906">
    <property type="entry name" value="SAP domain"/>
    <property type="match status" value="1"/>
</dbReference>
<evidence type="ECO:0000256" key="5">
    <source>
        <dbReference type="ARBA" id="ARBA00022763"/>
    </source>
</evidence>
<dbReference type="KEGG" id="nve:5521435"/>
<comment type="catalytic activity">
    <reaction evidence="13">
        <text>ATP + H2O = ADP + phosphate + H(+)</text>
        <dbReference type="Rhea" id="RHEA:13065"/>
        <dbReference type="ChEBI" id="CHEBI:15377"/>
        <dbReference type="ChEBI" id="CHEBI:15378"/>
        <dbReference type="ChEBI" id="CHEBI:30616"/>
        <dbReference type="ChEBI" id="CHEBI:43474"/>
        <dbReference type="ChEBI" id="CHEBI:456216"/>
        <dbReference type="EC" id="3.6.4.12"/>
    </reaction>
</comment>
<keyword evidence="7" id="KW-0347">Helicase</keyword>
<dbReference type="GO" id="GO:0000723">
    <property type="term" value="P:telomere maintenance"/>
    <property type="evidence" value="ECO:0000318"/>
    <property type="project" value="GO_Central"/>
</dbReference>
<evidence type="ECO:0000256" key="8">
    <source>
        <dbReference type="ARBA" id="ARBA00022840"/>
    </source>
</evidence>
<dbReference type="GO" id="GO:0003684">
    <property type="term" value="F:damaged DNA binding"/>
    <property type="evidence" value="ECO:0007669"/>
    <property type="project" value="InterPro"/>
</dbReference>
<evidence type="ECO:0000256" key="11">
    <source>
        <dbReference type="ARBA" id="ARBA00023204"/>
    </source>
</evidence>
<dbReference type="PIRSF" id="PIRSF003033">
    <property type="entry name" value="Ku70"/>
    <property type="match status" value="1"/>
</dbReference>
<dbReference type="NCBIfam" id="TIGR00578">
    <property type="entry name" value="ku70"/>
    <property type="match status" value="1"/>
</dbReference>
<dbReference type="Pfam" id="PF03730">
    <property type="entry name" value="Ku_C"/>
    <property type="match status" value="1"/>
</dbReference>
<keyword evidence="4" id="KW-0547">Nucleotide-binding</keyword>
<evidence type="ECO:0000256" key="13">
    <source>
        <dbReference type="ARBA" id="ARBA00047995"/>
    </source>
</evidence>
<dbReference type="PANTHER" id="PTHR12604:SF2">
    <property type="entry name" value="X-RAY REPAIR CROSS-COMPLEMENTING PROTEIN 6"/>
    <property type="match status" value="1"/>
</dbReference>
<keyword evidence="12" id="KW-0539">Nucleus</keyword>
<dbReference type="CDD" id="cd00788">
    <property type="entry name" value="KU70"/>
    <property type="match status" value="1"/>
</dbReference>
<evidence type="ECO:0000256" key="12">
    <source>
        <dbReference type="ARBA" id="ARBA00023242"/>
    </source>
</evidence>
<dbReference type="InterPro" id="IPR003034">
    <property type="entry name" value="SAP_dom"/>
</dbReference>
<keyword evidence="8" id="KW-0067">ATP-binding</keyword>
<dbReference type="Gene3D" id="3.40.50.410">
    <property type="entry name" value="von Willebrand factor, type A domain"/>
    <property type="match status" value="1"/>
</dbReference>
<evidence type="ECO:0000256" key="1">
    <source>
        <dbReference type="ARBA" id="ARBA00004123"/>
    </source>
</evidence>
<dbReference type="SUPFAM" id="SSF53300">
    <property type="entry name" value="vWA-like"/>
    <property type="match status" value="1"/>
</dbReference>
<dbReference type="FunFam" id="3.40.50.410:FF:000080">
    <property type="entry name" value="X-ray repair-complementing defective repair in Chinese hamster cells 6"/>
    <property type="match status" value="1"/>
</dbReference>
<dbReference type="Gene3D" id="1.10.720.30">
    <property type="entry name" value="SAP domain"/>
    <property type="match status" value="1"/>
</dbReference>
<organism evidence="16 17">
    <name type="scientific">Nematostella vectensis</name>
    <name type="common">Starlet sea anemone</name>
    <dbReference type="NCBI Taxonomy" id="45351"/>
    <lineage>
        <taxon>Eukaryota</taxon>
        <taxon>Metazoa</taxon>
        <taxon>Cnidaria</taxon>
        <taxon>Anthozoa</taxon>
        <taxon>Hexacorallia</taxon>
        <taxon>Actiniaria</taxon>
        <taxon>Edwardsiidae</taxon>
        <taxon>Nematostella</taxon>
    </lineage>
</organism>
<dbReference type="Gene3D" id="4.10.970.10">
    <property type="entry name" value="Ku70, bridge and pillars"/>
    <property type="match status" value="1"/>
</dbReference>
<protein>
    <recommendedName>
        <fullName evidence="3">DNA helicase</fullName>
        <ecNumber evidence="3">3.6.4.12</ecNumber>
    </recommendedName>
</protein>
<gene>
    <name evidence="16" type="ORF">NEMVEDRAFT_v1g238226</name>
</gene>
<evidence type="ECO:0000256" key="2">
    <source>
        <dbReference type="ARBA" id="ARBA00005240"/>
    </source>
</evidence>
<dbReference type="InterPro" id="IPR005160">
    <property type="entry name" value="Ku_C"/>
</dbReference>
<dbReference type="GO" id="GO:0042162">
    <property type="term" value="F:telomeric DNA binding"/>
    <property type="evidence" value="ECO:0000318"/>
    <property type="project" value="GO_Central"/>
</dbReference>
<dbReference type="PhylomeDB" id="A7RH48"/>
<evidence type="ECO:0000256" key="14">
    <source>
        <dbReference type="SAM" id="MobiDB-lite"/>
    </source>
</evidence>
<dbReference type="Pfam" id="PF02735">
    <property type="entry name" value="Ku"/>
    <property type="match status" value="1"/>
</dbReference>
<dbReference type="InterPro" id="IPR005161">
    <property type="entry name" value="Ku_N"/>
</dbReference>